<keyword evidence="1" id="KW-0732">Signal</keyword>
<dbReference type="OrthoDB" id="122203at2"/>
<dbReference type="AlphaFoldDB" id="A0A3N7HU02"/>
<evidence type="ECO:0000313" key="5">
    <source>
        <dbReference type="Proteomes" id="UP000267464"/>
    </source>
</evidence>
<organism evidence="4 5">
    <name type="scientific">Piscinibacter terrae</name>
    <dbReference type="NCBI Taxonomy" id="2496871"/>
    <lineage>
        <taxon>Bacteria</taxon>
        <taxon>Pseudomonadati</taxon>
        <taxon>Pseudomonadota</taxon>
        <taxon>Betaproteobacteria</taxon>
        <taxon>Burkholderiales</taxon>
        <taxon>Sphaerotilaceae</taxon>
        <taxon>Piscinibacter</taxon>
    </lineage>
</organism>
<dbReference type="NCBIfam" id="TIGR02595">
    <property type="entry name" value="PEP_CTERM"/>
    <property type="match status" value="1"/>
</dbReference>
<dbReference type="InterPro" id="IPR013424">
    <property type="entry name" value="Ice-binding_C"/>
</dbReference>
<dbReference type="EMBL" id="QUSW01000001">
    <property type="protein sequence ID" value="RQP25734.1"/>
    <property type="molecule type" value="Genomic_DNA"/>
</dbReference>
<evidence type="ECO:0000259" key="2">
    <source>
        <dbReference type="Pfam" id="PF07589"/>
    </source>
</evidence>
<proteinExistence type="predicted"/>
<keyword evidence="5" id="KW-1185">Reference proteome</keyword>
<dbReference type="InterPro" id="IPR025193">
    <property type="entry name" value="DUF4114"/>
</dbReference>
<evidence type="ECO:0000313" key="4">
    <source>
        <dbReference type="EMBL" id="RQP25734.1"/>
    </source>
</evidence>
<comment type="caution">
    <text evidence="4">The sequence shown here is derived from an EMBL/GenBank/DDBJ whole genome shotgun (WGS) entry which is preliminary data.</text>
</comment>
<feature type="domain" description="Ice-binding protein C-terminal" evidence="2">
    <location>
        <begin position="149"/>
        <end position="172"/>
    </location>
</feature>
<evidence type="ECO:0000256" key="1">
    <source>
        <dbReference type="SAM" id="SignalP"/>
    </source>
</evidence>
<gene>
    <name evidence="4" type="ORF">DZC73_01285</name>
</gene>
<dbReference type="RefSeq" id="WP_124538389.1">
    <property type="nucleotide sequence ID" value="NZ_QUSW01000001.1"/>
</dbReference>
<reference evidence="4 5" key="1">
    <citation type="submission" date="2018-08" db="EMBL/GenBank/DDBJ databases">
        <authorList>
            <person name="Khan S.A."/>
            <person name="Jeon C.O."/>
            <person name="Chun B.H."/>
            <person name="Jeong S.E."/>
        </authorList>
    </citation>
    <scope>NUCLEOTIDE SEQUENCE [LARGE SCALE GENOMIC DNA]</scope>
    <source>
        <strain evidence="4 5">S-16</strain>
    </source>
</reference>
<dbReference type="Pfam" id="PF07589">
    <property type="entry name" value="PEP-CTERM"/>
    <property type="match status" value="1"/>
</dbReference>
<feature type="domain" description="DUF4114" evidence="3">
    <location>
        <begin position="94"/>
        <end position="142"/>
    </location>
</feature>
<dbReference type="Proteomes" id="UP000267464">
    <property type="component" value="Unassembled WGS sequence"/>
</dbReference>
<dbReference type="Pfam" id="PF13448">
    <property type="entry name" value="DUF4114"/>
    <property type="match status" value="1"/>
</dbReference>
<feature type="chain" id="PRO_5018033570" evidence="1">
    <location>
        <begin position="25"/>
        <end position="178"/>
    </location>
</feature>
<protein>
    <submittedName>
        <fullName evidence="4">PEP-CTERM sorting domain-containing protein</fullName>
    </submittedName>
</protein>
<accession>A0A3N7HU02</accession>
<sequence>MTFAEKFAPALALAASLFLPQAHAALGDSLVASGGDVVIRFEGSDAGYDSLISVNGSAEIFPNHATLVGTEWDLGTFAAGTAIDVVLHVLNTGAVFHSGSGAGNVDGLAHAWVTTDATGRTFVSFEDLVGGGDRDYNDHMFSFLGVTSPVPEPTSIALLLAGLGVLGFLASRLHRDDR</sequence>
<evidence type="ECO:0000259" key="3">
    <source>
        <dbReference type="Pfam" id="PF13448"/>
    </source>
</evidence>
<feature type="signal peptide" evidence="1">
    <location>
        <begin position="1"/>
        <end position="24"/>
    </location>
</feature>
<reference evidence="4 5" key="2">
    <citation type="submission" date="2018-12" db="EMBL/GenBank/DDBJ databases">
        <title>Rhizobacter gummiphilus sp. nov., a rubber-degrading bacterium isolated from the soil of a botanical garden in Japan.</title>
        <authorList>
            <person name="Shunsuke S.S."/>
        </authorList>
    </citation>
    <scope>NUCLEOTIDE SEQUENCE [LARGE SCALE GENOMIC DNA]</scope>
    <source>
        <strain evidence="4 5">S-16</strain>
    </source>
</reference>
<name>A0A3N7HU02_9BURK</name>